<comment type="caution">
    <text evidence="1">The sequence shown here is derived from an EMBL/GenBank/DDBJ whole genome shotgun (WGS) entry which is preliminary data.</text>
</comment>
<gene>
    <name evidence="1" type="ORF">M8C21_018168</name>
</gene>
<dbReference type="EMBL" id="JAMZMK010005977">
    <property type="protein sequence ID" value="KAI7751119.1"/>
    <property type="molecule type" value="Genomic_DNA"/>
</dbReference>
<organism evidence="1 2">
    <name type="scientific">Ambrosia artemisiifolia</name>
    <name type="common">Common ragweed</name>
    <dbReference type="NCBI Taxonomy" id="4212"/>
    <lineage>
        <taxon>Eukaryota</taxon>
        <taxon>Viridiplantae</taxon>
        <taxon>Streptophyta</taxon>
        <taxon>Embryophyta</taxon>
        <taxon>Tracheophyta</taxon>
        <taxon>Spermatophyta</taxon>
        <taxon>Magnoliopsida</taxon>
        <taxon>eudicotyledons</taxon>
        <taxon>Gunneridae</taxon>
        <taxon>Pentapetalae</taxon>
        <taxon>asterids</taxon>
        <taxon>campanulids</taxon>
        <taxon>Asterales</taxon>
        <taxon>Asteraceae</taxon>
        <taxon>Asteroideae</taxon>
        <taxon>Heliantheae alliance</taxon>
        <taxon>Heliantheae</taxon>
        <taxon>Ambrosia</taxon>
    </lineage>
</organism>
<proteinExistence type="predicted"/>
<reference evidence="1" key="1">
    <citation type="submission" date="2022-06" db="EMBL/GenBank/DDBJ databases">
        <title>Uncovering the hologenomic basis of an extraordinary plant invasion.</title>
        <authorList>
            <person name="Bieker V.C."/>
            <person name="Martin M.D."/>
            <person name="Gilbert T."/>
            <person name="Hodgins K."/>
            <person name="Battlay P."/>
            <person name="Petersen B."/>
            <person name="Wilson J."/>
        </authorList>
    </citation>
    <scope>NUCLEOTIDE SEQUENCE</scope>
    <source>
        <strain evidence="1">AA19_3_7</strain>
        <tissue evidence="1">Leaf</tissue>
    </source>
</reference>
<keyword evidence="2" id="KW-1185">Reference proteome</keyword>
<name>A0AAD5GRX5_AMBAR</name>
<protein>
    <submittedName>
        <fullName evidence="1">Uncharacterized protein</fullName>
    </submittedName>
</protein>
<evidence type="ECO:0000313" key="1">
    <source>
        <dbReference type="EMBL" id="KAI7751119.1"/>
    </source>
</evidence>
<evidence type="ECO:0000313" key="2">
    <source>
        <dbReference type="Proteomes" id="UP001206925"/>
    </source>
</evidence>
<sequence>MEFSMVGPYVVDVSVLIGGRNLLPWCKMMVTHCCGSSYYKNIMGGCKSAYACSLLLHQEIHWPYPNSAMHDVVAADNEDSKTLIEILRVAVTLIPDAAIANLSWTAAVGYDL</sequence>
<feature type="non-terminal residue" evidence="1">
    <location>
        <position position="1"/>
    </location>
</feature>
<accession>A0AAD5GRX5</accession>
<dbReference type="AlphaFoldDB" id="A0AAD5GRX5"/>
<dbReference type="Proteomes" id="UP001206925">
    <property type="component" value="Unassembled WGS sequence"/>
</dbReference>